<keyword evidence="8" id="KW-0547">Nucleotide-binding</keyword>
<dbReference type="SUPFAM" id="SSF47384">
    <property type="entry name" value="Homodimeric domain of signal transducing histidine kinase"/>
    <property type="match status" value="1"/>
</dbReference>
<keyword evidence="11 14" id="KW-1133">Transmembrane helix</keyword>
<dbReference type="Gene3D" id="1.10.287.130">
    <property type="match status" value="1"/>
</dbReference>
<dbReference type="Pfam" id="PF00512">
    <property type="entry name" value="HisKA"/>
    <property type="match status" value="1"/>
</dbReference>
<evidence type="ECO:0000256" key="12">
    <source>
        <dbReference type="ARBA" id="ARBA00023012"/>
    </source>
</evidence>
<evidence type="ECO:0000256" key="1">
    <source>
        <dbReference type="ARBA" id="ARBA00000085"/>
    </source>
</evidence>
<evidence type="ECO:0000256" key="14">
    <source>
        <dbReference type="SAM" id="Phobius"/>
    </source>
</evidence>
<feature type="transmembrane region" description="Helical" evidence="14">
    <location>
        <begin position="36"/>
        <end position="54"/>
    </location>
</feature>
<evidence type="ECO:0000256" key="10">
    <source>
        <dbReference type="ARBA" id="ARBA00022840"/>
    </source>
</evidence>
<reference evidence="16 17" key="1">
    <citation type="submission" date="2014-09" db="EMBL/GenBank/DDBJ databases">
        <title>Genome sequencing and annotation of Bacillus Okhensis strain Kh10-101T.</title>
        <authorList>
            <person name="Prakash J.S."/>
        </authorList>
    </citation>
    <scope>NUCLEOTIDE SEQUENCE [LARGE SCALE GENOMIC DNA]</scope>
    <source>
        <strain evidence="17">Kh10-101T</strain>
    </source>
</reference>
<dbReference type="eggNOG" id="COG5000">
    <property type="taxonomic scope" value="Bacteria"/>
</dbReference>
<feature type="transmembrane region" description="Helical" evidence="14">
    <location>
        <begin position="99"/>
        <end position="119"/>
    </location>
</feature>
<dbReference type="InterPro" id="IPR036890">
    <property type="entry name" value="HATPase_C_sf"/>
</dbReference>
<dbReference type="GO" id="GO:0000155">
    <property type="term" value="F:phosphorelay sensor kinase activity"/>
    <property type="evidence" value="ECO:0007669"/>
    <property type="project" value="InterPro"/>
</dbReference>
<dbReference type="InterPro" id="IPR011620">
    <property type="entry name" value="Sig_transdc_His_kinase_LytS_TM"/>
</dbReference>
<keyword evidence="4" id="KW-1003">Cell membrane</keyword>
<evidence type="ECO:0000256" key="11">
    <source>
        <dbReference type="ARBA" id="ARBA00022989"/>
    </source>
</evidence>
<dbReference type="Proteomes" id="UP000030832">
    <property type="component" value="Unassembled WGS sequence"/>
</dbReference>
<keyword evidence="6" id="KW-0808">Transferase</keyword>
<evidence type="ECO:0000259" key="15">
    <source>
        <dbReference type="PROSITE" id="PS50109"/>
    </source>
</evidence>
<dbReference type="STRING" id="333138.LQ50_15345"/>
<dbReference type="EMBL" id="JRJU01000019">
    <property type="protein sequence ID" value="KHF39433.1"/>
    <property type="molecule type" value="Genomic_DNA"/>
</dbReference>
<dbReference type="GO" id="GO:0005524">
    <property type="term" value="F:ATP binding"/>
    <property type="evidence" value="ECO:0007669"/>
    <property type="project" value="UniProtKB-KW"/>
</dbReference>
<protein>
    <recommendedName>
        <fullName evidence="3">histidine kinase</fullName>
        <ecNumber evidence="3">2.7.13.3</ecNumber>
    </recommendedName>
</protein>
<evidence type="ECO:0000256" key="13">
    <source>
        <dbReference type="ARBA" id="ARBA00023136"/>
    </source>
</evidence>
<dbReference type="Gene3D" id="3.30.565.10">
    <property type="entry name" value="Histidine kinase-like ATPase, C-terminal domain"/>
    <property type="match status" value="1"/>
</dbReference>
<feature type="domain" description="Histidine kinase" evidence="15">
    <location>
        <begin position="211"/>
        <end position="417"/>
    </location>
</feature>
<dbReference type="SMART" id="SM00388">
    <property type="entry name" value="HisKA"/>
    <property type="match status" value="1"/>
</dbReference>
<evidence type="ECO:0000256" key="3">
    <source>
        <dbReference type="ARBA" id="ARBA00012438"/>
    </source>
</evidence>
<name>A0A0B0IA76_9BACI</name>
<dbReference type="CDD" id="cd00082">
    <property type="entry name" value="HisKA"/>
    <property type="match status" value="1"/>
</dbReference>
<comment type="caution">
    <text evidence="16">The sequence shown here is derived from an EMBL/GenBank/DDBJ whole genome shotgun (WGS) entry which is preliminary data.</text>
</comment>
<evidence type="ECO:0000256" key="9">
    <source>
        <dbReference type="ARBA" id="ARBA00022777"/>
    </source>
</evidence>
<dbReference type="PANTHER" id="PTHR43065">
    <property type="entry name" value="SENSOR HISTIDINE KINASE"/>
    <property type="match status" value="1"/>
</dbReference>
<keyword evidence="10" id="KW-0067">ATP-binding</keyword>
<proteinExistence type="predicted"/>
<evidence type="ECO:0000313" key="16">
    <source>
        <dbReference type="EMBL" id="KHF39433.1"/>
    </source>
</evidence>
<feature type="transmembrane region" description="Helical" evidence="14">
    <location>
        <begin position="163"/>
        <end position="183"/>
    </location>
</feature>
<keyword evidence="12" id="KW-0902">Two-component regulatory system</keyword>
<organism evidence="16 17">
    <name type="scientific">Halalkalibacter okhensis</name>
    <dbReference type="NCBI Taxonomy" id="333138"/>
    <lineage>
        <taxon>Bacteria</taxon>
        <taxon>Bacillati</taxon>
        <taxon>Bacillota</taxon>
        <taxon>Bacilli</taxon>
        <taxon>Bacillales</taxon>
        <taxon>Bacillaceae</taxon>
        <taxon>Halalkalibacter</taxon>
    </lineage>
</organism>
<evidence type="ECO:0000256" key="2">
    <source>
        <dbReference type="ARBA" id="ARBA00004651"/>
    </source>
</evidence>
<dbReference type="EC" id="2.7.13.3" evidence="3"/>
<gene>
    <name evidence="16" type="ORF">LQ50_15345</name>
</gene>
<dbReference type="OrthoDB" id="9815750at2"/>
<evidence type="ECO:0000313" key="17">
    <source>
        <dbReference type="Proteomes" id="UP000030832"/>
    </source>
</evidence>
<dbReference type="SUPFAM" id="SSF55874">
    <property type="entry name" value="ATPase domain of HSP90 chaperone/DNA topoisomerase II/histidine kinase"/>
    <property type="match status" value="1"/>
</dbReference>
<dbReference type="RefSeq" id="WP_034630566.1">
    <property type="nucleotide sequence ID" value="NZ_JRJU01000019.1"/>
</dbReference>
<dbReference type="SMART" id="SM00387">
    <property type="entry name" value="HATPase_c"/>
    <property type="match status" value="1"/>
</dbReference>
<dbReference type="Pfam" id="PF02518">
    <property type="entry name" value="HATPase_c"/>
    <property type="match status" value="1"/>
</dbReference>
<dbReference type="InterPro" id="IPR004358">
    <property type="entry name" value="Sig_transdc_His_kin-like_C"/>
</dbReference>
<dbReference type="InterPro" id="IPR003594">
    <property type="entry name" value="HATPase_dom"/>
</dbReference>
<evidence type="ECO:0000256" key="5">
    <source>
        <dbReference type="ARBA" id="ARBA00022553"/>
    </source>
</evidence>
<sequence length="418" mass="47413">MFSFDNYLFVLLVVLVPVFVYYSYFFKKEYTQENSLLFGLLCCVSIILSMTYPLELSNGHIYDLRTIPWLLAFLYGGLNMGILATACIFIYRFIIGVDYGFFITLFTYSISFITVLLYLKNYRISNFKDKLRTSFTLTLINTLLVLAGLFYTQPYIESVTLPIFIIYFTLSHLVTIVIMIFIIESLREAEHSKVKLQQAERIKVVGELAASVAHEVRNPLTVVKGFIHIFKNESNLTTSQISSLALMDSELQRAEKIIHDYLSLAKTNTTDLEKIDMIELCNHVIYVTESYALLKGVTVLNQLQDTYYVTANRSELSQVFLNLIKNGIESIDEKGTLTLSSSKTKGYVQIDITDTGKGMSEEEIQRLGTPFYTTKDQGTGLGTMFCYKTIGHLHGEIKVKSILNEGTTVSVLLPLCRG</sequence>
<evidence type="ECO:0000256" key="4">
    <source>
        <dbReference type="ARBA" id="ARBA00022475"/>
    </source>
</evidence>
<keyword evidence="17" id="KW-1185">Reference proteome</keyword>
<dbReference type="PRINTS" id="PR00344">
    <property type="entry name" value="BCTRLSENSOR"/>
</dbReference>
<keyword evidence="5" id="KW-0597">Phosphoprotein</keyword>
<dbReference type="GO" id="GO:0005886">
    <property type="term" value="C:plasma membrane"/>
    <property type="evidence" value="ECO:0007669"/>
    <property type="project" value="UniProtKB-SubCell"/>
</dbReference>
<dbReference type="InterPro" id="IPR003661">
    <property type="entry name" value="HisK_dim/P_dom"/>
</dbReference>
<dbReference type="PROSITE" id="PS50109">
    <property type="entry name" value="HIS_KIN"/>
    <property type="match status" value="1"/>
</dbReference>
<dbReference type="AlphaFoldDB" id="A0A0B0IA76"/>
<evidence type="ECO:0000256" key="8">
    <source>
        <dbReference type="ARBA" id="ARBA00022741"/>
    </source>
</evidence>
<comment type="catalytic activity">
    <reaction evidence="1">
        <text>ATP + protein L-histidine = ADP + protein N-phospho-L-histidine.</text>
        <dbReference type="EC" id="2.7.13.3"/>
    </reaction>
</comment>
<keyword evidence="9" id="KW-0418">Kinase</keyword>
<feature type="transmembrane region" description="Helical" evidence="14">
    <location>
        <begin position="7"/>
        <end position="24"/>
    </location>
</feature>
<feature type="transmembrane region" description="Helical" evidence="14">
    <location>
        <begin position="66"/>
        <end position="93"/>
    </location>
</feature>
<keyword evidence="13 14" id="KW-0472">Membrane</keyword>
<dbReference type="InterPro" id="IPR036097">
    <property type="entry name" value="HisK_dim/P_sf"/>
</dbReference>
<comment type="subcellular location">
    <subcellularLocation>
        <location evidence="2">Cell membrane</location>
        <topology evidence="2">Multi-pass membrane protein</topology>
    </subcellularLocation>
</comment>
<dbReference type="GO" id="GO:0071555">
    <property type="term" value="P:cell wall organization"/>
    <property type="evidence" value="ECO:0007669"/>
    <property type="project" value="InterPro"/>
</dbReference>
<dbReference type="PANTHER" id="PTHR43065:SF46">
    <property type="entry name" value="C4-DICARBOXYLATE TRANSPORT SENSOR PROTEIN DCTB"/>
    <property type="match status" value="1"/>
</dbReference>
<feature type="transmembrane region" description="Helical" evidence="14">
    <location>
        <begin position="131"/>
        <end position="151"/>
    </location>
</feature>
<keyword evidence="7 14" id="KW-0812">Transmembrane</keyword>
<evidence type="ECO:0000256" key="6">
    <source>
        <dbReference type="ARBA" id="ARBA00022679"/>
    </source>
</evidence>
<dbReference type="InterPro" id="IPR005467">
    <property type="entry name" value="His_kinase_dom"/>
</dbReference>
<accession>A0A0B0IA76</accession>
<dbReference type="Pfam" id="PF07694">
    <property type="entry name" value="5TM-5TMR_LYT"/>
    <property type="match status" value="1"/>
</dbReference>
<evidence type="ECO:0000256" key="7">
    <source>
        <dbReference type="ARBA" id="ARBA00022692"/>
    </source>
</evidence>